<evidence type="ECO:0000256" key="9">
    <source>
        <dbReference type="ARBA" id="ARBA00023136"/>
    </source>
</evidence>
<keyword evidence="7" id="KW-1003">Cell membrane</keyword>
<dbReference type="NCBIfam" id="TIGR03706">
    <property type="entry name" value="exo_poly_only"/>
    <property type="match status" value="1"/>
</dbReference>
<keyword evidence="14" id="KW-1185">Reference proteome</keyword>
<evidence type="ECO:0000256" key="4">
    <source>
        <dbReference type="ARBA" id="ARBA00011738"/>
    </source>
</evidence>
<dbReference type="Gene3D" id="3.30.420.150">
    <property type="entry name" value="Exopolyphosphatase. Domain 2"/>
    <property type="match status" value="1"/>
</dbReference>
<comment type="subcellular location">
    <subcellularLocation>
        <location evidence="2">Cell membrane</location>
        <topology evidence="2">Peripheral membrane protein</topology>
    </subcellularLocation>
</comment>
<comment type="cofactor">
    <cofactor evidence="1">
        <name>Mg(2+)</name>
        <dbReference type="ChEBI" id="CHEBI:18420"/>
    </cofactor>
</comment>
<dbReference type="SUPFAM" id="SSF53067">
    <property type="entry name" value="Actin-like ATPase domain"/>
    <property type="match status" value="2"/>
</dbReference>
<evidence type="ECO:0000256" key="1">
    <source>
        <dbReference type="ARBA" id="ARBA00001946"/>
    </source>
</evidence>
<dbReference type="PANTHER" id="PTHR30005:SF14">
    <property type="entry name" value="EXOPOLYPHOSPHATASE"/>
    <property type="match status" value="1"/>
</dbReference>
<feature type="domain" description="Ppx/GppA phosphatase N-terminal" evidence="11">
    <location>
        <begin position="28"/>
        <end position="308"/>
    </location>
</feature>
<proteinExistence type="inferred from homology"/>
<evidence type="ECO:0000256" key="6">
    <source>
        <dbReference type="ARBA" id="ARBA00020416"/>
    </source>
</evidence>
<dbReference type="SUPFAM" id="SSF109604">
    <property type="entry name" value="HD-domain/PDEase-like"/>
    <property type="match status" value="1"/>
</dbReference>
<accession>A0ABV6HVT3</accession>
<evidence type="ECO:0000313" key="13">
    <source>
        <dbReference type="EMBL" id="MFC0322995.1"/>
    </source>
</evidence>
<evidence type="ECO:0000256" key="2">
    <source>
        <dbReference type="ARBA" id="ARBA00004202"/>
    </source>
</evidence>
<dbReference type="Proteomes" id="UP001589769">
    <property type="component" value="Unassembled WGS sequence"/>
</dbReference>
<evidence type="ECO:0000256" key="10">
    <source>
        <dbReference type="ARBA" id="ARBA00047607"/>
    </source>
</evidence>
<evidence type="ECO:0000259" key="12">
    <source>
        <dbReference type="Pfam" id="PF21447"/>
    </source>
</evidence>
<dbReference type="Gene3D" id="3.30.420.40">
    <property type="match status" value="1"/>
</dbReference>
<evidence type="ECO:0000313" key="14">
    <source>
        <dbReference type="Proteomes" id="UP001589769"/>
    </source>
</evidence>
<dbReference type="PANTHER" id="PTHR30005">
    <property type="entry name" value="EXOPOLYPHOSPHATASE"/>
    <property type="match status" value="1"/>
</dbReference>
<dbReference type="RefSeq" id="WP_382374192.1">
    <property type="nucleotide sequence ID" value="NZ_JBHLWA010000024.1"/>
</dbReference>
<comment type="subunit">
    <text evidence="4">Homodimer.</text>
</comment>
<sequence>MEESSTLSRSGTKEFAAIDLGSNSFHMLIVRVVNGSIQVLSRLKQRVQLGNGLDEKHNLSQEAIQRGVDCLALFAERLQGFSPEQVKVVATYTLRRAENSDEFLNAARQVFPFPIRIISGAEEAKLIYQGVAHTQPENGRKFVVDIGGGSTEMIIGEGFTPILAESRHMGCVSFTKTFFADGKISEKQFQLAQKTALSRIEDLSWEYRHLGWDDVLGSSGTIKAISQVIRENFNKDGIITAKALQQVIDLILKFDSIEKLKIAGLSEDRVNVFVAGVAILSAVFENYRIEKMRYSDGALREGVLYGFEEAFQVDNIRERTVDSLIEHYWIDKEQALRVADTAILFAKRYQRWQNNEQVEELQSILLAAALLHETGIVVNHSGAHKHAAYILQNSELPGFDPVQKQLLVTLIRFQMKSLKQLDLSKRRRYHSQDILALIIMLRLAIIINKSRRATEIVEKFALHINANLNKWELEFETGYLDRNPLTKSDLLVEKSILQAVAIDLTVK</sequence>
<dbReference type="GO" id="GO:0004309">
    <property type="term" value="F:exopolyphosphatase activity"/>
    <property type="evidence" value="ECO:0007669"/>
    <property type="project" value="UniProtKB-EC"/>
</dbReference>
<keyword evidence="9" id="KW-0472">Membrane</keyword>
<reference evidence="13 14" key="1">
    <citation type="submission" date="2024-09" db="EMBL/GenBank/DDBJ databases">
        <authorList>
            <person name="Sun Q."/>
            <person name="Mori K."/>
        </authorList>
    </citation>
    <scope>NUCLEOTIDE SEQUENCE [LARGE SCALE GENOMIC DNA]</scope>
    <source>
        <strain evidence="13 14">CCM 7538</strain>
    </source>
</reference>
<dbReference type="InterPro" id="IPR030673">
    <property type="entry name" value="PyroPPase_GppA_Ppx"/>
</dbReference>
<dbReference type="Gene3D" id="1.10.3210.10">
    <property type="entry name" value="Hypothetical protein af1432"/>
    <property type="match status" value="1"/>
</dbReference>
<comment type="catalytic activity">
    <reaction evidence="10">
        <text>[phosphate](n) + H2O = [phosphate](n-1) + phosphate + H(+)</text>
        <dbReference type="Rhea" id="RHEA:21528"/>
        <dbReference type="Rhea" id="RHEA-COMP:9859"/>
        <dbReference type="Rhea" id="RHEA-COMP:14279"/>
        <dbReference type="ChEBI" id="CHEBI:15377"/>
        <dbReference type="ChEBI" id="CHEBI:15378"/>
        <dbReference type="ChEBI" id="CHEBI:16838"/>
        <dbReference type="ChEBI" id="CHEBI:43474"/>
        <dbReference type="EC" id="3.6.1.11"/>
    </reaction>
</comment>
<name>A0ABV6HVT3_9PAST</name>
<evidence type="ECO:0000256" key="7">
    <source>
        <dbReference type="ARBA" id="ARBA00022475"/>
    </source>
</evidence>
<dbReference type="EMBL" id="JBHLWA010000024">
    <property type="protein sequence ID" value="MFC0322995.1"/>
    <property type="molecule type" value="Genomic_DNA"/>
</dbReference>
<evidence type="ECO:0000256" key="3">
    <source>
        <dbReference type="ARBA" id="ARBA00007125"/>
    </source>
</evidence>
<dbReference type="InterPro" id="IPR003695">
    <property type="entry name" value="Ppx_GppA_N"/>
</dbReference>
<evidence type="ECO:0000256" key="5">
    <source>
        <dbReference type="ARBA" id="ARBA00012451"/>
    </source>
</evidence>
<gene>
    <name evidence="13" type="primary">ppx</name>
    <name evidence="13" type="ORF">ACFFHT_05410</name>
</gene>
<evidence type="ECO:0000259" key="11">
    <source>
        <dbReference type="Pfam" id="PF02541"/>
    </source>
</evidence>
<dbReference type="InterPro" id="IPR043129">
    <property type="entry name" value="ATPase_NBD"/>
</dbReference>
<dbReference type="Pfam" id="PF02541">
    <property type="entry name" value="Ppx-GppA"/>
    <property type="match status" value="1"/>
</dbReference>
<dbReference type="PIRSF" id="PIRSF001267">
    <property type="entry name" value="Pyrophosphatase_GppA_Ppx"/>
    <property type="match status" value="1"/>
</dbReference>
<dbReference type="InterPro" id="IPR048950">
    <property type="entry name" value="Ppx_GppA_C"/>
</dbReference>
<organism evidence="13 14">
    <name type="scientific">Gallibacterium melopsittaci</name>
    <dbReference type="NCBI Taxonomy" id="516063"/>
    <lineage>
        <taxon>Bacteria</taxon>
        <taxon>Pseudomonadati</taxon>
        <taxon>Pseudomonadota</taxon>
        <taxon>Gammaproteobacteria</taxon>
        <taxon>Pasteurellales</taxon>
        <taxon>Pasteurellaceae</taxon>
        <taxon>Gallibacterium</taxon>
    </lineage>
</organism>
<keyword evidence="8 13" id="KW-0378">Hydrolase</keyword>
<comment type="similarity">
    <text evidence="3">Belongs to the GppA/Ppx family.</text>
</comment>
<dbReference type="InterPro" id="IPR022371">
    <property type="entry name" value="Exopolyphosphatase"/>
</dbReference>
<evidence type="ECO:0000256" key="8">
    <source>
        <dbReference type="ARBA" id="ARBA00022801"/>
    </source>
</evidence>
<dbReference type="Pfam" id="PF21447">
    <property type="entry name" value="Ppx-GppA_III"/>
    <property type="match status" value="1"/>
</dbReference>
<dbReference type="InterPro" id="IPR050273">
    <property type="entry name" value="GppA/Ppx_hydrolase"/>
</dbReference>
<dbReference type="EC" id="3.6.1.11" evidence="5"/>
<comment type="caution">
    <text evidence="13">The sequence shown here is derived from an EMBL/GenBank/DDBJ whole genome shotgun (WGS) entry which is preliminary data.</text>
</comment>
<feature type="domain" description="Ppx/GppA phosphatase C-terminal" evidence="12">
    <location>
        <begin position="316"/>
        <end position="493"/>
    </location>
</feature>
<protein>
    <recommendedName>
        <fullName evidence="6">Exopolyphosphatase</fullName>
        <ecNumber evidence="5">3.6.1.11</ecNumber>
    </recommendedName>
</protein>